<dbReference type="AlphaFoldDB" id="A0AA86QQB5"/>
<dbReference type="EMBL" id="CAXDID020000067">
    <property type="protein sequence ID" value="CAL6012807.1"/>
    <property type="molecule type" value="Genomic_DNA"/>
</dbReference>
<keyword evidence="3" id="KW-1185">Reference proteome</keyword>
<comment type="caution">
    <text evidence="1">The sequence shown here is derived from an EMBL/GenBank/DDBJ whole genome shotgun (WGS) entry which is preliminary data.</text>
</comment>
<evidence type="ECO:0000313" key="3">
    <source>
        <dbReference type="Proteomes" id="UP001642409"/>
    </source>
</evidence>
<name>A0AA86QQB5_9EUKA</name>
<reference evidence="1" key="1">
    <citation type="submission" date="2023-06" db="EMBL/GenBank/DDBJ databases">
        <authorList>
            <person name="Kurt Z."/>
        </authorList>
    </citation>
    <scope>NUCLEOTIDE SEQUENCE</scope>
</reference>
<organism evidence="1">
    <name type="scientific">Hexamita inflata</name>
    <dbReference type="NCBI Taxonomy" id="28002"/>
    <lineage>
        <taxon>Eukaryota</taxon>
        <taxon>Metamonada</taxon>
        <taxon>Diplomonadida</taxon>
        <taxon>Hexamitidae</taxon>
        <taxon>Hexamitinae</taxon>
        <taxon>Hexamita</taxon>
    </lineage>
</organism>
<evidence type="ECO:0000313" key="2">
    <source>
        <dbReference type="EMBL" id="CAL6012807.1"/>
    </source>
</evidence>
<gene>
    <name evidence="2" type="ORF">HINF_LOCUS23481</name>
    <name evidence="1" type="ORF">HINF_LOCUS44859</name>
</gene>
<dbReference type="Proteomes" id="UP001642409">
    <property type="component" value="Unassembled WGS sequence"/>
</dbReference>
<accession>A0AA86QQB5</accession>
<reference evidence="2 3" key="2">
    <citation type="submission" date="2024-07" db="EMBL/GenBank/DDBJ databases">
        <authorList>
            <person name="Akdeniz Z."/>
        </authorList>
    </citation>
    <scope>NUCLEOTIDE SEQUENCE [LARGE SCALE GENOMIC DNA]</scope>
</reference>
<dbReference type="EMBL" id="CATOUU010000884">
    <property type="protein sequence ID" value="CAI9957214.1"/>
    <property type="molecule type" value="Genomic_DNA"/>
</dbReference>
<protein>
    <submittedName>
        <fullName evidence="2">Hypothetical_protein</fullName>
    </submittedName>
</protein>
<sequence length="440" mass="52556">MLGRQIIAYPTDRLYIKEQHLQPIIIVHKTIYPTCIQQVNKIMVNFCISIKIVYIRNWKRYLNVLNAHINILLSQLASDRSLNVENVVNQLYNQILQVFRADFQLFTNKIQSELIIQFCLRYAYGSTEIPSKYFNCKTFSEDHKLDYAIFITQNTIEGTITYKFMDQLFCDFVLFYDFATKNQQHYFLAACFSGLTNKHIYNIMNSQQYQTNFQEFQNYWSKAYNQCEQQYWTQIIEICALSDLEYKKKQLKISNSTYNKNLNELVTNLKQNSVKVFILIRNILDHINDNYVSQERFNQVLELLSKCFQNKMLKIFYYLFTILNVKFLSSEHYSVDNLTDYTQTKELENNSSQIYSPLTFDDQLKMEKIPTDGNLKKSEIDEEEQNTEEYYTKYILSLEKIKEHLQIMYDKTQEDIYIDSIYQTKSLIAMFTKKLAKLKL</sequence>
<evidence type="ECO:0000313" key="1">
    <source>
        <dbReference type="EMBL" id="CAI9957214.1"/>
    </source>
</evidence>
<proteinExistence type="predicted"/>